<dbReference type="Pfam" id="PF13844">
    <property type="entry name" value="Glyco_transf_41"/>
    <property type="match status" value="2"/>
</dbReference>
<reference evidence="6 7" key="1">
    <citation type="submission" date="2019-08" db="EMBL/GenBank/DDBJ databases">
        <authorList>
            <person name="Alioto T."/>
            <person name="Alioto T."/>
            <person name="Gomez Garrido J."/>
        </authorList>
    </citation>
    <scope>NUCLEOTIDE SEQUENCE [LARGE SCALE GENOMIC DNA]</scope>
</reference>
<sequence>MPRSNDLSASDCCIDISNLSSIDAAKKINADRIHILIDVGDSTKDLEYEIFALKPAPIQVKLLGHPGTSGATFIDYLITDKQCSPPNLNYLYTEKLAYLNRTVFFGDHRLLFNDLSQRNSQNRTNFNETMCNFESFNTSSMYSVEKLYTRQMYNLPENSIVYCYFGQPYKINQTTLNMWITILKGVKNSVLWLLRFVEDTENNIREYFELNGINPVRIIFSNLAPKAEHLRRIQLADVYLDTPFYNGHKSCLDALWAGTPIVTLSGDSFVSRMTTSQLLAVNCTELIALVEFDYPRIAIQLGKHTNLLNRIRQQIWRSKITSALFDCESYCRELENLYLDMWKKLF</sequence>
<evidence type="ECO:0000256" key="3">
    <source>
        <dbReference type="ARBA" id="ARBA00022737"/>
    </source>
</evidence>
<dbReference type="PANTHER" id="PTHR44366:SF1">
    <property type="entry name" value="UDP-N-ACETYLGLUCOSAMINE--PEPTIDE N-ACETYLGLUCOSAMINYLTRANSFERASE 110 KDA SUBUNIT"/>
    <property type="match status" value="1"/>
</dbReference>
<comment type="pathway">
    <text evidence="1">Protein modification; protein glycosylation.</text>
</comment>
<dbReference type="PANTHER" id="PTHR44366">
    <property type="entry name" value="UDP-N-ACETYLGLUCOSAMINE--PEPTIDE N-ACETYLGLUCOSAMINYLTRANSFERASE 110 KDA SUBUNIT"/>
    <property type="match status" value="1"/>
</dbReference>
<dbReference type="InterPro" id="IPR037919">
    <property type="entry name" value="OGT"/>
</dbReference>
<organism evidence="6 7">
    <name type="scientific">Cinara cedri</name>
    <dbReference type="NCBI Taxonomy" id="506608"/>
    <lineage>
        <taxon>Eukaryota</taxon>
        <taxon>Metazoa</taxon>
        <taxon>Ecdysozoa</taxon>
        <taxon>Arthropoda</taxon>
        <taxon>Hexapoda</taxon>
        <taxon>Insecta</taxon>
        <taxon>Pterygota</taxon>
        <taxon>Neoptera</taxon>
        <taxon>Paraneoptera</taxon>
        <taxon>Hemiptera</taxon>
        <taxon>Sternorrhyncha</taxon>
        <taxon>Aphidomorpha</taxon>
        <taxon>Aphidoidea</taxon>
        <taxon>Aphididae</taxon>
        <taxon>Lachninae</taxon>
        <taxon>Cinara</taxon>
    </lineage>
</organism>
<keyword evidence="7" id="KW-1185">Reference proteome</keyword>
<dbReference type="OrthoDB" id="6581765at2759"/>
<dbReference type="Proteomes" id="UP000325440">
    <property type="component" value="Unassembled WGS sequence"/>
</dbReference>
<evidence type="ECO:0000256" key="2">
    <source>
        <dbReference type="ARBA" id="ARBA00022679"/>
    </source>
</evidence>
<evidence type="ECO:0000313" key="7">
    <source>
        <dbReference type="Proteomes" id="UP000325440"/>
    </source>
</evidence>
<dbReference type="GO" id="GO:0006493">
    <property type="term" value="P:protein O-linked glycosylation"/>
    <property type="evidence" value="ECO:0007669"/>
    <property type="project" value="InterPro"/>
</dbReference>
<accession>A0A5E4MIK9</accession>
<dbReference type="AlphaFoldDB" id="A0A5E4MIK9"/>
<evidence type="ECO:0000313" key="6">
    <source>
        <dbReference type="EMBL" id="VVC29700.1"/>
    </source>
</evidence>
<gene>
    <name evidence="6" type="ORF">CINCED_3A025118</name>
</gene>
<dbReference type="InterPro" id="IPR029489">
    <property type="entry name" value="OGT/SEC/SPY_C"/>
</dbReference>
<keyword evidence="2 6" id="KW-0808">Transferase</keyword>
<protein>
    <submittedName>
        <fullName evidence="6">O-GlcNAc transferase, C-terminal</fullName>
    </submittedName>
</protein>
<proteinExistence type="predicted"/>
<evidence type="ECO:0000259" key="5">
    <source>
        <dbReference type="Pfam" id="PF13844"/>
    </source>
</evidence>
<dbReference type="Gene3D" id="3.40.50.11380">
    <property type="match status" value="1"/>
</dbReference>
<evidence type="ECO:0000256" key="4">
    <source>
        <dbReference type="ARBA" id="ARBA00022803"/>
    </source>
</evidence>
<keyword evidence="3" id="KW-0677">Repeat</keyword>
<dbReference type="GO" id="GO:0097363">
    <property type="term" value="F:protein O-acetylglucosaminyltransferase activity"/>
    <property type="evidence" value="ECO:0007669"/>
    <property type="project" value="TreeGrafter"/>
</dbReference>
<feature type="domain" description="O-GlcNAc transferase C-terminal" evidence="5">
    <location>
        <begin position="147"/>
        <end position="334"/>
    </location>
</feature>
<dbReference type="EMBL" id="CABPRJ010000497">
    <property type="protein sequence ID" value="VVC29700.1"/>
    <property type="molecule type" value="Genomic_DNA"/>
</dbReference>
<feature type="domain" description="O-GlcNAc transferase C-terminal" evidence="5">
    <location>
        <begin position="9"/>
        <end position="138"/>
    </location>
</feature>
<keyword evidence="4" id="KW-0802">TPR repeat</keyword>
<evidence type="ECO:0000256" key="1">
    <source>
        <dbReference type="ARBA" id="ARBA00004922"/>
    </source>
</evidence>
<dbReference type="Gene3D" id="3.40.50.2000">
    <property type="entry name" value="Glycogen Phosphorylase B"/>
    <property type="match status" value="1"/>
</dbReference>
<name>A0A5E4MIK9_9HEMI</name>